<proteinExistence type="predicted"/>
<evidence type="ECO:0000313" key="1">
    <source>
        <dbReference type="EMBL" id="CAJ2644762.1"/>
    </source>
</evidence>
<accession>A0ACB0JMU2</accession>
<name>A0ACB0JMU2_TRIPR</name>
<evidence type="ECO:0000313" key="2">
    <source>
        <dbReference type="Proteomes" id="UP001177021"/>
    </source>
</evidence>
<sequence>MAKALLPTPRRCTHGNATLFYKETQDMCCRGGKVTLTQVPVPEELLQLFSDNSAEGRHFRQHIRSYIHVLSFTSLGVHIDENLIATGRGIYTFRAQGAQLALQPNVQQCRFIIKERPINEPQYNLPSASQVSAIVVGCDEDTIERGRDINVVAYDGSLTNVQETKGFYDPLQYPILYPFGTYGWDLNTKNNIGGSLTCRAYYSYMLQIRHNDRFVFLKSGRLLQQYVVDNYVKIEMGILRWVRQHQANIRSEVYQGLQDALHDGENNGDNVGQRTILPSSFIGSKRDMAQRYQDGMAIVLKDGKPDIFLTMTCNPWSEITSELGPHQTPQDRPDLLTRIFRSKFEQLKEDVIKKGVLGKVKSYMYVTEFQKRGLPHVHMLLILDNDDKLREPEDYDRVYYNHQRIVDVLNDNRNSITMLTEFFALNQVDPHARNFLYREIPEHYCWLKGVKKWRRRQNPRKAIGRIYTVSPSEGEKFYLCVLLSHLRGPTSWECLLTYNGTTIHTFKQAAERRGYLECDNSIRDCLVTASNIQLPYALRRLFVTVLIFCEPTDVRGLFNEFYPHMVEDYQTRTILVGDNLTNILLRELKEQLLLHGKFIENYDLPAVTFGTTKNDGLPTTILEELLVQIPNEDIQSVEKLNNDQMIAFNTIMNVINQKQTQIFFIDGPGGTGKTFLYRAIMAVLRSRGEIVLAAASSGIAATLLPGARTAHSRFGIPFDIEPRSFCKIGKNSNLAKLIRRATAIIWDEAPMINRYCLEALDRSLQDVMSCNAPFGGKKSPFSDKSG</sequence>
<organism evidence="1 2">
    <name type="scientific">Trifolium pratense</name>
    <name type="common">Red clover</name>
    <dbReference type="NCBI Taxonomy" id="57577"/>
    <lineage>
        <taxon>Eukaryota</taxon>
        <taxon>Viridiplantae</taxon>
        <taxon>Streptophyta</taxon>
        <taxon>Embryophyta</taxon>
        <taxon>Tracheophyta</taxon>
        <taxon>Spermatophyta</taxon>
        <taxon>Magnoliopsida</taxon>
        <taxon>eudicotyledons</taxon>
        <taxon>Gunneridae</taxon>
        <taxon>Pentapetalae</taxon>
        <taxon>rosids</taxon>
        <taxon>fabids</taxon>
        <taxon>Fabales</taxon>
        <taxon>Fabaceae</taxon>
        <taxon>Papilionoideae</taxon>
        <taxon>50 kb inversion clade</taxon>
        <taxon>NPAAA clade</taxon>
        <taxon>Hologalegina</taxon>
        <taxon>IRL clade</taxon>
        <taxon>Trifolieae</taxon>
        <taxon>Trifolium</taxon>
    </lineage>
</organism>
<reference evidence="1" key="1">
    <citation type="submission" date="2023-10" db="EMBL/GenBank/DDBJ databases">
        <authorList>
            <person name="Rodriguez Cubillos JULIANA M."/>
            <person name="De Vega J."/>
        </authorList>
    </citation>
    <scope>NUCLEOTIDE SEQUENCE</scope>
</reference>
<dbReference type="EMBL" id="CASHSV030000044">
    <property type="protein sequence ID" value="CAJ2644762.1"/>
    <property type="molecule type" value="Genomic_DNA"/>
</dbReference>
<comment type="caution">
    <text evidence="1">The sequence shown here is derived from an EMBL/GenBank/DDBJ whole genome shotgun (WGS) entry which is preliminary data.</text>
</comment>
<protein>
    <submittedName>
        <fullName evidence="1">Uncharacterized protein</fullName>
    </submittedName>
</protein>
<gene>
    <name evidence="1" type="ORF">MILVUS5_LOCUS13725</name>
</gene>
<keyword evidence="2" id="KW-1185">Reference proteome</keyword>
<dbReference type="Proteomes" id="UP001177021">
    <property type="component" value="Unassembled WGS sequence"/>
</dbReference>